<proteinExistence type="inferred from homology"/>
<dbReference type="PIRSF" id="PIRSF001093">
    <property type="entry name" value="B-hxosamndse_ab_euk"/>
    <property type="match status" value="1"/>
</dbReference>
<comment type="catalytic activity">
    <reaction evidence="1 7">
        <text>Hydrolysis of terminal non-reducing N-acetyl-D-hexosamine residues in N-acetyl-beta-D-hexosaminides.</text>
        <dbReference type="EC" id="3.2.1.52"/>
    </reaction>
</comment>
<dbReference type="OrthoDB" id="428480at2759"/>
<evidence type="ECO:0000256" key="9">
    <source>
        <dbReference type="SAM" id="SignalP"/>
    </source>
</evidence>
<dbReference type="SUPFAM" id="SSF51445">
    <property type="entry name" value="(Trans)glycosidases"/>
    <property type="match status" value="1"/>
</dbReference>
<dbReference type="AlphaFoldDB" id="A0A2Z6PNI8"/>
<comment type="similarity">
    <text evidence="2 7">Belongs to the glycosyl hydrolase 20 family.</text>
</comment>
<keyword evidence="5" id="KW-0325">Glycoprotein</keyword>
<dbReference type="GO" id="GO:0005975">
    <property type="term" value="P:carbohydrate metabolic process"/>
    <property type="evidence" value="ECO:0007669"/>
    <property type="project" value="InterPro"/>
</dbReference>
<dbReference type="GO" id="GO:0004563">
    <property type="term" value="F:beta-N-acetylhexosaminidase activity"/>
    <property type="evidence" value="ECO:0007669"/>
    <property type="project" value="UniProtKB-EC"/>
</dbReference>
<dbReference type="InterPro" id="IPR029018">
    <property type="entry name" value="Hex-like_dom2"/>
</dbReference>
<protein>
    <recommendedName>
        <fullName evidence="7">Beta-hexosaminidase</fullName>
        <ecNumber evidence="7">3.2.1.52</ecNumber>
    </recommendedName>
</protein>
<dbReference type="GO" id="GO:0016020">
    <property type="term" value="C:membrane"/>
    <property type="evidence" value="ECO:0007669"/>
    <property type="project" value="TreeGrafter"/>
</dbReference>
<dbReference type="PANTHER" id="PTHR22600:SF26">
    <property type="entry name" value="BETA-N-ACETYLHEXOSAMINIDASE"/>
    <property type="match status" value="1"/>
</dbReference>
<evidence type="ECO:0000313" key="13">
    <source>
        <dbReference type="Proteomes" id="UP000242715"/>
    </source>
</evidence>
<feature type="active site" description="Proton donor" evidence="8">
    <location>
        <position position="332"/>
    </location>
</feature>
<dbReference type="Gene3D" id="3.30.379.10">
    <property type="entry name" value="Chitobiase/beta-hexosaminidase domain 2-like"/>
    <property type="match status" value="1"/>
</dbReference>
<dbReference type="PRINTS" id="PR00738">
    <property type="entry name" value="GLHYDRLASE20"/>
</dbReference>
<sequence>MLPLLLLSLLCSISTTLNAESTTTINVWPKPTNLTWTPPHQTTLLSPTFTIITITPHQNNHLTAAINRYTNLIKTEHHRPLIPPTTNHSLNLPSLQLLTVTVTDPNAELTHGTDESYTLTVTTPNATLTAVTAFGVIRGLETFSQLAWGNPTRVAVEVRVTDAPLYGHRGIMLDTSRNYYPVKDLLRTIEAMSMNKLNVFHWHITDSHSFPLVVPSEPLLAEKGAYDVNMVYTVDDVKKVVEFGLDRGVRVLPEIDSPGHTGSWALAYPDIVTCANMFWWPAERDWPDRLASEPGTGHLNPLNPKTYQVLKNVIRDVTTMFPEQFYHAGADEVIPGCWKTDPTIQKFLSNGGTLDQVLETFINNTLPYIVSLNRTVVYWEDVLLDDTVHVLPTILPKEHVILQTWNNGHNNTKRIVSNGYRAIVSSSEFYYLDCGHGDFTGNNSAYDNQTGYDANSGGSWCGPFKTWQTIYNYDITYGLTEVEAKLVLGGEVSLWSEQADETVLDSRIWPRTSAMAESLWSGNRDEKGMKRYAEATDRLNEWRSRMVNRGIGAEPIQPLWCIRNPELLAGKPIMPGRTEIPCFGMIRGWVKVLFLGSSFPVLLGYLQSLGFQWGLCIVWGGVLEGRVGAGDANCGYLQLQTQSRFRLRKLICL</sequence>
<name>A0A2Z6PNI8_TRISU</name>
<feature type="chain" id="PRO_5016326300" description="Beta-hexosaminidase" evidence="9">
    <location>
        <begin position="20"/>
        <end position="653"/>
    </location>
</feature>
<evidence type="ECO:0000256" key="4">
    <source>
        <dbReference type="ARBA" id="ARBA00022801"/>
    </source>
</evidence>
<dbReference type="Pfam" id="PF00728">
    <property type="entry name" value="Glyco_hydro_20"/>
    <property type="match status" value="1"/>
</dbReference>
<feature type="domain" description="Beta-hexosaminidase eukaryotic type N-terminal" evidence="11">
    <location>
        <begin position="27"/>
        <end position="146"/>
    </location>
</feature>
<keyword evidence="4 7" id="KW-0378">Hydrolase</keyword>
<dbReference type="CDD" id="cd06562">
    <property type="entry name" value="GH20_HexA_HexB-like"/>
    <property type="match status" value="1"/>
</dbReference>
<evidence type="ECO:0000256" key="6">
    <source>
        <dbReference type="ARBA" id="ARBA00023295"/>
    </source>
</evidence>
<feature type="signal peptide" evidence="9">
    <location>
        <begin position="1"/>
        <end position="19"/>
    </location>
</feature>
<evidence type="ECO:0000313" key="12">
    <source>
        <dbReference type="EMBL" id="GAU48359.1"/>
    </source>
</evidence>
<organism evidence="12 13">
    <name type="scientific">Trifolium subterraneum</name>
    <name type="common">Subterranean clover</name>
    <dbReference type="NCBI Taxonomy" id="3900"/>
    <lineage>
        <taxon>Eukaryota</taxon>
        <taxon>Viridiplantae</taxon>
        <taxon>Streptophyta</taxon>
        <taxon>Embryophyta</taxon>
        <taxon>Tracheophyta</taxon>
        <taxon>Spermatophyta</taxon>
        <taxon>Magnoliopsida</taxon>
        <taxon>eudicotyledons</taxon>
        <taxon>Gunneridae</taxon>
        <taxon>Pentapetalae</taxon>
        <taxon>rosids</taxon>
        <taxon>fabids</taxon>
        <taxon>Fabales</taxon>
        <taxon>Fabaceae</taxon>
        <taxon>Papilionoideae</taxon>
        <taxon>50 kb inversion clade</taxon>
        <taxon>NPAAA clade</taxon>
        <taxon>Hologalegina</taxon>
        <taxon>IRL clade</taxon>
        <taxon>Trifolieae</taxon>
        <taxon>Trifolium</taxon>
    </lineage>
</organism>
<reference evidence="13" key="1">
    <citation type="journal article" date="2017" name="Front. Plant Sci.">
        <title>Climate Clever Clovers: New Paradigm to Reduce the Environmental Footprint of Ruminants by Breeding Low Methanogenic Forages Utilizing Haplotype Variation.</title>
        <authorList>
            <person name="Kaur P."/>
            <person name="Appels R."/>
            <person name="Bayer P.E."/>
            <person name="Keeble-Gagnere G."/>
            <person name="Wang J."/>
            <person name="Hirakawa H."/>
            <person name="Shirasawa K."/>
            <person name="Vercoe P."/>
            <person name="Stefanova K."/>
            <person name="Durmic Z."/>
            <person name="Nichols P."/>
            <person name="Revell C."/>
            <person name="Isobe S.N."/>
            <person name="Edwards D."/>
            <person name="Erskine W."/>
        </authorList>
    </citation>
    <scope>NUCLEOTIDE SEQUENCE [LARGE SCALE GENOMIC DNA]</scope>
    <source>
        <strain evidence="13">cv. Daliak</strain>
    </source>
</reference>
<evidence type="ECO:0000256" key="7">
    <source>
        <dbReference type="PIRNR" id="PIRNR001093"/>
    </source>
</evidence>
<dbReference type="Pfam" id="PF14845">
    <property type="entry name" value="Glycohydro_20b2"/>
    <property type="match status" value="1"/>
</dbReference>
<dbReference type="SUPFAM" id="SSF55545">
    <property type="entry name" value="beta-N-acetylhexosaminidase-like domain"/>
    <property type="match status" value="1"/>
</dbReference>
<accession>A0A2Z6PNI8</accession>
<evidence type="ECO:0000256" key="1">
    <source>
        <dbReference type="ARBA" id="ARBA00001231"/>
    </source>
</evidence>
<evidence type="ECO:0000256" key="2">
    <source>
        <dbReference type="ARBA" id="ARBA00006285"/>
    </source>
</evidence>
<dbReference type="GO" id="GO:0030203">
    <property type="term" value="P:glycosaminoglycan metabolic process"/>
    <property type="evidence" value="ECO:0007669"/>
    <property type="project" value="TreeGrafter"/>
</dbReference>
<dbReference type="PANTHER" id="PTHR22600">
    <property type="entry name" value="BETA-HEXOSAMINIDASE"/>
    <property type="match status" value="1"/>
</dbReference>
<keyword evidence="6 7" id="KW-0326">Glycosidase</keyword>
<dbReference type="EMBL" id="DF974410">
    <property type="protein sequence ID" value="GAU48359.1"/>
    <property type="molecule type" value="Genomic_DNA"/>
</dbReference>
<feature type="domain" description="Glycoside hydrolase family 20 catalytic" evidence="10">
    <location>
        <begin position="166"/>
        <end position="522"/>
    </location>
</feature>
<dbReference type="Proteomes" id="UP000242715">
    <property type="component" value="Unassembled WGS sequence"/>
</dbReference>
<dbReference type="Gene3D" id="3.20.20.80">
    <property type="entry name" value="Glycosidases"/>
    <property type="match status" value="1"/>
</dbReference>
<dbReference type="InterPro" id="IPR017853">
    <property type="entry name" value="GH"/>
</dbReference>
<keyword evidence="13" id="KW-1185">Reference proteome</keyword>
<dbReference type="InterPro" id="IPR029019">
    <property type="entry name" value="HEX_eukaryotic_N"/>
</dbReference>
<dbReference type="EC" id="3.2.1.52" evidence="7"/>
<dbReference type="InterPro" id="IPR015883">
    <property type="entry name" value="Glyco_hydro_20_cat"/>
</dbReference>
<dbReference type="InterPro" id="IPR025705">
    <property type="entry name" value="Beta_hexosaminidase_sua/sub"/>
</dbReference>
<gene>
    <name evidence="12" type="ORF">TSUD_282620</name>
</gene>
<evidence type="ECO:0000256" key="3">
    <source>
        <dbReference type="ARBA" id="ARBA00022729"/>
    </source>
</evidence>
<evidence type="ECO:0000259" key="11">
    <source>
        <dbReference type="Pfam" id="PF14845"/>
    </source>
</evidence>
<evidence type="ECO:0000259" key="10">
    <source>
        <dbReference type="Pfam" id="PF00728"/>
    </source>
</evidence>
<dbReference type="FunFam" id="3.20.20.80:FF:000063">
    <property type="entry name" value="Beta-hexosaminidase"/>
    <property type="match status" value="1"/>
</dbReference>
<evidence type="ECO:0000256" key="8">
    <source>
        <dbReference type="PIRSR" id="PIRSR001093-1"/>
    </source>
</evidence>
<keyword evidence="3 9" id="KW-0732">Signal</keyword>
<evidence type="ECO:0000256" key="5">
    <source>
        <dbReference type="ARBA" id="ARBA00023180"/>
    </source>
</evidence>